<evidence type="ECO:0000256" key="4">
    <source>
        <dbReference type="ARBA" id="ARBA00022679"/>
    </source>
</evidence>
<evidence type="ECO:0000256" key="7">
    <source>
        <dbReference type="ARBA" id="ARBA00023136"/>
    </source>
</evidence>
<feature type="transmembrane region" description="Helical" evidence="8">
    <location>
        <begin position="351"/>
        <end position="369"/>
    </location>
</feature>
<feature type="transmembrane region" description="Helical" evidence="8">
    <location>
        <begin position="320"/>
        <end position="339"/>
    </location>
</feature>
<evidence type="ECO:0000256" key="8">
    <source>
        <dbReference type="SAM" id="Phobius"/>
    </source>
</evidence>
<evidence type="ECO:0000313" key="10">
    <source>
        <dbReference type="EMBL" id="RRR74188.1"/>
    </source>
</evidence>
<evidence type="ECO:0000256" key="5">
    <source>
        <dbReference type="ARBA" id="ARBA00022692"/>
    </source>
</evidence>
<comment type="subcellular location">
    <subcellularLocation>
        <location evidence="1">Cell membrane</location>
        <topology evidence="1">Multi-pass membrane protein</topology>
    </subcellularLocation>
</comment>
<evidence type="ECO:0000256" key="6">
    <source>
        <dbReference type="ARBA" id="ARBA00022989"/>
    </source>
</evidence>
<keyword evidence="4" id="KW-0808">Transferase</keyword>
<dbReference type="PANTHER" id="PTHR33908:SF11">
    <property type="entry name" value="MEMBRANE PROTEIN"/>
    <property type="match status" value="1"/>
</dbReference>
<feature type="transmembrane region" description="Helical" evidence="8">
    <location>
        <begin position="259"/>
        <end position="282"/>
    </location>
</feature>
<dbReference type="PANTHER" id="PTHR33908">
    <property type="entry name" value="MANNOSYLTRANSFERASE YKCB-RELATED"/>
    <property type="match status" value="1"/>
</dbReference>
<dbReference type="Pfam" id="PF13231">
    <property type="entry name" value="PMT_2"/>
    <property type="match status" value="1"/>
</dbReference>
<protein>
    <recommendedName>
        <fullName evidence="9">Glycosyltransferase RgtA/B/C/D-like domain-containing protein</fullName>
    </recommendedName>
</protein>
<feature type="transmembrane region" description="Helical" evidence="8">
    <location>
        <begin position="161"/>
        <end position="189"/>
    </location>
</feature>
<feature type="transmembrane region" description="Helical" evidence="8">
    <location>
        <begin position="137"/>
        <end position="155"/>
    </location>
</feature>
<dbReference type="InterPro" id="IPR050297">
    <property type="entry name" value="LipidA_mod_glycosyltrf_83"/>
</dbReference>
<evidence type="ECO:0000256" key="2">
    <source>
        <dbReference type="ARBA" id="ARBA00022475"/>
    </source>
</evidence>
<keyword evidence="7 8" id="KW-0472">Membrane</keyword>
<proteinExistence type="predicted"/>
<organism evidence="10 11">
    <name type="scientific">Candidatus Viridilinea halotolerans</name>
    <dbReference type="NCBI Taxonomy" id="2491704"/>
    <lineage>
        <taxon>Bacteria</taxon>
        <taxon>Bacillati</taxon>
        <taxon>Chloroflexota</taxon>
        <taxon>Chloroflexia</taxon>
        <taxon>Chloroflexales</taxon>
        <taxon>Chloroflexineae</taxon>
        <taxon>Oscillochloridaceae</taxon>
        <taxon>Candidatus Viridilinea</taxon>
    </lineage>
</organism>
<dbReference type="AlphaFoldDB" id="A0A426U341"/>
<dbReference type="EMBL" id="RSAS01000290">
    <property type="protein sequence ID" value="RRR74188.1"/>
    <property type="molecule type" value="Genomic_DNA"/>
</dbReference>
<feature type="transmembrane region" description="Helical" evidence="8">
    <location>
        <begin position="86"/>
        <end position="107"/>
    </location>
</feature>
<dbReference type="GO" id="GO:0016763">
    <property type="term" value="F:pentosyltransferase activity"/>
    <property type="evidence" value="ECO:0007669"/>
    <property type="project" value="TreeGrafter"/>
</dbReference>
<feature type="non-terminal residue" evidence="10">
    <location>
        <position position="502"/>
    </location>
</feature>
<reference evidence="10 11" key="1">
    <citation type="submission" date="2018-12" db="EMBL/GenBank/DDBJ databases">
        <title>Genome Sequence of Candidatus Viridilinea halotolerans isolated from saline sulfide-rich spring.</title>
        <authorList>
            <person name="Grouzdev D.S."/>
            <person name="Burganskaya E.I."/>
            <person name="Krutkina M.S."/>
            <person name="Sukhacheva M.V."/>
            <person name="Gorlenko V.M."/>
        </authorList>
    </citation>
    <scope>NUCLEOTIDE SEQUENCE [LARGE SCALE GENOMIC DNA]</scope>
    <source>
        <strain evidence="10">Chok-6</strain>
    </source>
</reference>
<evidence type="ECO:0000256" key="1">
    <source>
        <dbReference type="ARBA" id="ARBA00004651"/>
    </source>
</evidence>
<evidence type="ECO:0000256" key="3">
    <source>
        <dbReference type="ARBA" id="ARBA00022676"/>
    </source>
</evidence>
<feature type="domain" description="Glycosyltransferase RgtA/B/C/D-like" evidence="9">
    <location>
        <begin position="61"/>
        <end position="223"/>
    </location>
</feature>
<feature type="transmembrane region" description="Helical" evidence="8">
    <location>
        <begin position="201"/>
        <end position="224"/>
    </location>
</feature>
<evidence type="ECO:0000259" key="9">
    <source>
        <dbReference type="Pfam" id="PF13231"/>
    </source>
</evidence>
<dbReference type="Proteomes" id="UP000280307">
    <property type="component" value="Unassembled WGS sequence"/>
</dbReference>
<comment type="caution">
    <text evidence="10">The sequence shown here is derived from an EMBL/GenBank/DDBJ whole genome shotgun (WGS) entry which is preliminary data.</text>
</comment>
<evidence type="ECO:0000313" key="11">
    <source>
        <dbReference type="Proteomes" id="UP000280307"/>
    </source>
</evidence>
<dbReference type="InterPro" id="IPR038731">
    <property type="entry name" value="RgtA/B/C-like"/>
</dbReference>
<dbReference type="GO" id="GO:0005886">
    <property type="term" value="C:plasma membrane"/>
    <property type="evidence" value="ECO:0007669"/>
    <property type="project" value="UniProtKB-SubCell"/>
</dbReference>
<sequence>MPTHYTHNRVAMLVVLLLLAATWWLRAPLHALPLERDEGAYATIAARLLAGDRLYQDLFDHKPPLVHLVYTLAAAAPGDPVVAVRILATLYLMATAMLLLALAWCLYGRRAALASLALLLAYASSWRFQGLTFNSEAVMLLPATLGCLLAVVALLRQRPWLLLGAGVAVGLAVLAKPIGLALVVPLLLAPILARWRWQSSLLALSLGAGGVAMPLALFALLIWAQGSIGAANEALLIYNRLYAAESVAQGWDLTQLWRIWQPMLTLAIPALLGWLWLSLALVAQRNASPPGLRAAHSLATLWGWALLATAFLSLRPYPHYYLAALPLLSLWAGSGLAWLAQSVAQKLERSWFALLATSFAVLVMIAPVPNELASLRHMPPDEQISHLYAWDGAQYFAPARAVAAYVAANVPPDQPIFVWAAEPQIYYMAQRRPASRFVYDYPVDRLPGARDELLADLRRAPPPLIITYAQVRPIGFHPFFEEEGYVLTTTLGGFDLFERVLR</sequence>
<accession>A0A426U341</accession>
<dbReference type="GO" id="GO:0009103">
    <property type="term" value="P:lipopolysaccharide biosynthetic process"/>
    <property type="evidence" value="ECO:0007669"/>
    <property type="project" value="UniProtKB-ARBA"/>
</dbReference>
<feature type="transmembrane region" description="Helical" evidence="8">
    <location>
        <begin position="294"/>
        <end position="314"/>
    </location>
</feature>
<name>A0A426U341_9CHLR</name>
<keyword evidence="2" id="KW-1003">Cell membrane</keyword>
<keyword evidence="3" id="KW-0328">Glycosyltransferase</keyword>
<keyword evidence="6 8" id="KW-1133">Transmembrane helix</keyword>
<keyword evidence="5 8" id="KW-0812">Transmembrane</keyword>
<gene>
    <name evidence="10" type="ORF">EI684_07570</name>
</gene>